<keyword evidence="8 15" id="KW-0547">Nucleotide-binding</keyword>
<dbReference type="InterPro" id="IPR002300">
    <property type="entry name" value="aa-tRNA-synth_Ia"/>
</dbReference>
<dbReference type="GO" id="GO:0005524">
    <property type="term" value="F:ATP binding"/>
    <property type="evidence" value="ECO:0007669"/>
    <property type="project" value="UniProtKB-UniRule"/>
</dbReference>
<comment type="catalytic activity">
    <reaction evidence="14 15">
        <text>tRNA(Ile) + L-isoleucine + ATP = L-isoleucyl-tRNA(Ile) + AMP + diphosphate</text>
        <dbReference type="Rhea" id="RHEA:11060"/>
        <dbReference type="Rhea" id="RHEA-COMP:9666"/>
        <dbReference type="Rhea" id="RHEA-COMP:9695"/>
        <dbReference type="ChEBI" id="CHEBI:30616"/>
        <dbReference type="ChEBI" id="CHEBI:33019"/>
        <dbReference type="ChEBI" id="CHEBI:58045"/>
        <dbReference type="ChEBI" id="CHEBI:78442"/>
        <dbReference type="ChEBI" id="CHEBI:78528"/>
        <dbReference type="ChEBI" id="CHEBI:456215"/>
        <dbReference type="EC" id="6.1.1.5"/>
    </reaction>
</comment>
<keyword evidence="7 15" id="KW-0479">Metal-binding</keyword>
<dbReference type="AlphaFoldDB" id="A0A249JY54"/>
<dbReference type="InterPro" id="IPR009008">
    <property type="entry name" value="Val/Leu/Ile-tRNA-synth_edit"/>
</dbReference>
<evidence type="ECO:0000256" key="8">
    <source>
        <dbReference type="ARBA" id="ARBA00022741"/>
    </source>
</evidence>
<comment type="similarity">
    <text evidence="3 15">Belongs to the class-I aminoacyl-tRNA synthetase family. IleS type 2 subfamily.</text>
</comment>
<dbReference type="SUPFAM" id="SSF52374">
    <property type="entry name" value="Nucleotidylyl transferase"/>
    <property type="match status" value="1"/>
</dbReference>
<dbReference type="Proteomes" id="UP000217153">
    <property type="component" value="Chromosome"/>
</dbReference>
<dbReference type="SUPFAM" id="SSF47323">
    <property type="entry name" value="Anticodon-binding domain of a subclass of class I aminoacyl-tRNA synthetases"/>
    <property type="match status" value="1"/>
</dbReference>
<evidence type="ECO:0000313" key="18">
    <source>
        <dbReference type="EMBL" id="ASY09454.1"/>
    </source>
</evidence>
<dbReference type="GO" id="GO:0008270">
    <property type="term" value="F:zinc ion binding"/>
    <property type="evidence" value="ECO:0007669"/>
    <property type="project" value="UniProtKB-UniRule"/>
</dbReference>
<keyword evidence="9 15" id="KW-0862">Zinc</keyword>
<feature type="domain" description="Methionyl/Valyl/Leucyl/Isoleucyl-tRNA synthetase anticodon-binding" evidence="17">
    <location>
        <begin position="687"/>
        <end position="832"/>
    </location>
</feature>
<dbReference type="Gene3D" id="3.40.50.620">
    <property type="entry name" value="HUPs"/>
    <property type="match status" value="2"/>
</dbReference>
<dbReference type="InterPro" id="IPR002301">
    <property type="entry name" value="Ile-tRNA-ligase"/>
</dbReference>
<dbReference type="EMBL" id="CP016768">
    <property type="protein sequence ID" value="ASY09454.1"/>
    <property type="molecule type" value="Genomic_DNA"/>
</dbReference>
<comment type="cofactor">
    <cofactor evidence="1 15">
        <name>Zn(2+)</name>
        <dbReference type="ChEBI" id="CHEBI:29105"/>
    </cofactor>
</comment>
<feature type="domain" description="Aminoacyl-tRNA synthetase class Ia" evidence="16">
    <location>
        <begin position="23"/>
        <end position="633"/>
    </location>
</feature>
<dbReference type="EC" id="6.1.1.5" evidence="15"/>
<evidence type="ECO:0000256" key="15">
    <source>
        <dbReference type="HAMAP-Rule" id="MF_02003"/>
    </source>
</evidence>
<dbReference type="InterPro" id="IPR014729">
    <property type="entry name" value="Rossmann-like_a/b/a_fold"/>
</dbReference>
<feature type="short sequence motif" description="'KMSKS' region" evidence="15">
    <location>
        <begin position="603"/>
        <end position="607"/>
    </location>
</feature>
<evidence type="ECO:0000256" key="6">
    <source>
        <dbReference type="ARBA" id="ARBA00022598"/>
    </source>
</evidence>
<evidence type="ECO:0000256" key="1">
    <source>
        <dbReference type="ARBA" id="ARBA00001947"/>
    </source>
</evidence>
<comment type="domain">
    <text evidence="15">IleRS has two distinct active sites: one for aminoacylation and one for editing. The misactivated valine is translocated from the active site to the editing site, which sterically excludes the correctly activated isoleucine. The single editing site contains two valyl binding pockets, one specific for each substrate (Val-AMP or Val-tRNA(Ile)).</text>
</comment>
<dbReference type="CDD" id="cd00818">
    <property type="entry name" value="IleRS_core"/>
    <property type="match status" value="1"/>
</dbReference>
<dbReference type="GO" id="GO:0002161">
    <property type="term" value="F:aminoacyl-tRNA deacylase activity"/>
    <property type="evidence" value="ECO:0007669"/>
    <property type="project" value="InterPro"/>
</dbReference>
<sequence>MNKKRKINSLPAQIDLPAMEMGILDFWTQNQVFEKSVENRNGAARWSFYEGPPTANGKPGTHHIEARVFKDLFPRFQTMKGKQVIRKAGWDCHGLPVEIAVEKELGFTGKADIEKFGVAAFNEKCKESVQRHVDEFTDMTKRMGFWVDFDEAYWTMSPEYIESVWWSLQQIWNKGLLVQDHRVAPYCPRCGTGLSDHELAQGYETIKDPSVFVRFPVTSGKLAELKASLLVWTTTPWTLVSNTAVAVNPKVEYQVVEITVDEKTERLVVAADLASVLGEDRKVIATFIGKDLEHTKYSRPFDFVEINDSHFVVLADYVTVEDGTGLVHQSPAFGADDLEVCRKYNLPVVNPVNPDGHFQKEVPLIGGVFFKDADKALIKDLKSRGLMFKSLQFEHSYPHCWRCHTALMYYAQPSWYVKTTAIKEDLLRENSKTNWHPETIKTGRFGDWLNNNIDWAVSRNRYWGTPLPIWRCENKHEICVGSLAELGKLAGQELSKLDPHRPFVDDIKFKCDKCSETMQRIPEVIDCWYDSGAMPFAQWGYPRQSGSVEKFNATYPADFICEAIDQTRGWFYTLMTIGTLVFDKSSYKTVLCLGHILDKDGRKMSKHLGNVLEPMPLMNQHGADAVRWYMLAAGSPWSARRVGHDAISDVVRKTLLTYWNTISFFTLYANAADFEVSKVSADLTLMDKWILSELNKLIVGVDKALENFDSQEAGQLLAAFIDDLSNWYVRRSRRRFWDGDEVALNTLYFCLKNLTLLLAPMVPFIAEHVWQSLIKVAEADQVESVHLADFPEANKKMIDENLSTSVALSRRLVELGRSARAESGVKIRQPLSRALVSAPGWAKISEEIKTHIAEELNILKLDGIHVAEADLVDVSVKANFRTLGTKFGADVQIIAKAITSANHTEMVKHLRENKSFKLSVDLTNGSKSAEIDIDDLVVTETPRTGWSVASHAGESLALDLALTPELIQSGLVREVIRAIQEERKKIGLDVSDRISVNWNAPDQVASAITSAVAEISAEVLATNLVQDKGQSSDGNELGLWLNLVKN</sequence>
<dbReference type="FunFam" id="3.40.50.620:FF:000063">
    <property type="entry name" value="Isoleucine--tRNA ligase"/>
    <property type="match status" value="1"/>
</dbReference>
<comment type="subcellular location">
    <subcellularLocation>
        <location evidence="2 15">Cytoplasm</location>
    </subcellularLocation>
</comment>
<dbReference type="InterPro" id="IPR009080">
    <property type="entry name" value="tRNAsynth_Ia_anticodon-bd"/>
</dbReference>
<organism evidence="18 19">
    <name type="scientific">Candidatus Nanopelagicus limnae</name>
    <dbReference type="NCBI Taxonomy" id="1884634"/>
    <lineage>
        <taxon>Bacteria</taxon>
        <taxon>Bacillati</taxon>
        <taxon>Actinomycetota</taxon>
        <taxon>Actinomycetes</taxon>
        <taxon>Candidatus Nanopelagicales</taxon>
        <taxon>Candidatus Nanopelagicaceae</taxon>
        <taxon>Candidatus Nanopelagicus</taxon>
    </lineage>
</organism>
<evidence type="ECO:0000256" key="10">
    <source>
        <dbReference type="ARBA" id="ARBA00022840"/>
    </source>
</evidence>
<dbReference type="NCBIfam" id="TIGR00392">
    <property type="entry name" value="ileS"/>
    <property type="match status" value="1"/>
</dbReference>
<keyword evidence="19" id="KW-1185">Reference proteome</keyword>
<dbReference type="Pfam" id="PF00133">
    <property type="entry name" value="tRNA-synt_1"/>
    <property type="match status" value="1"/>
</dbReference>
<comment type="function">
    <text evidence="13 15">Catalyzes the attachment of isoleucine to tRNA(Ile). As IleRS can inadvertently accommodate and process structurally similar amino acids such as valine, to avoid such errors it has two additional distinct tRNA(Ile)-dependent editing activities. One activity is designated as 'pretransfer' editing and involves the hydrolysis of activated Val-AMP. The other activity is designated 'posttransfer' editing and involves deacylation of mischarged Val-tRNA(Ile).</text>
</comment>
<dbReference type="CDD" id="cd07961">
    <property type="entry name" value="Anticodon_Ia_Ile_ABEc"/>
    <property type="match status" value="1"/>
</dbReference>
<dbReference type="SUPFAM" id="SSF50677">
    <property type="entry name" value="ValRS/IleRS/LeuRS editing domain"/>
    <property type="match status" value="1"/>
</dbReference>
<evidence type="ECO:0000256" key="3">
    <source>
        <dbReference type="ARBA" id="ARBA00007078"/>
    </source>
</evidence>
<evidence type="ECO:0000256" key="12">
    <source>
        <dbReference type="ARBA" id="ARBA00023146"/>
    </source>
</evidence>
<dbReference type="PANTHER" id="PTHR42780:SF1">
    <property type="entry name" value="ISOLEUCINE--TRNA LIGASE, CYTOPLASMIC"/>
    <property type="match status" value="1"/>
</dbReference>
<evidence type="ECO:0000256" key="13">
    <source>
        <dbReference type="ARBA" id="ARBA00025217"/>
    </source>
</evidence>
<evidence type="ECO:0000259" key="16">
    <source>
        <dbReference type="Pfam" id="PF00133"/>
    </source>
</evidence>
<evidence type="ECO:0000256" key="5">
    <source>
        <dbReference type="ARBA" id="ARBA00022490"/>
    </source>
</evidence>
<proteinExistence type="inferred from homology"/>
<gene>
    <name evidence="15" type="primary">ileS</name>
    <name evidence="18" type="ORF">B1s21122_03770</name>
</gene>
<evidence type="ECO:0000256" key="14">
    <source>
        <dbReference type="ARBA" id="ARBA00048359"/>
    </source>
</evidence>
<dbReference type="RefSeq" id="WP_095680763.1">
    <property type="nucleotide sequence ID" value="NZ_CP016768.2"/>
</dbReference>
<evidence type="ECO:0000256" key="11">
    <source>
        <dbReference type="ARBA" id="ARBA00022917"/>
    </source>
</evidence>
<evidence type="ECO:0000256" key="4">
    <source>
        <dbReference type="ARBA" id="ARBA00011245"/>
    </source>
</evidence>
<dbReference type="FunFam" id="3.40.50.620:FF:000075">
    <property type="entry name" value="Isoleucine--tRNA ligase"/>
    <property type="match status" value="1"/>
</dbReference>
<dbReference type="Pfam" id="PF08264">
    <property type="entry name" value="Anticodon_1"/>
    <property type="match status" value="1"/>
</dbReference>
<accession>A0A249JY54</accession>
<dbReference type="Pfam" id="PF19302">
    <property type="entry name" value="DUF5915"/>
    <property type="match status" value="1"/>
</dbReference>
<dbReference type="PRINTS" id="PR00984">
    <property type="entry name" value="TRNASYNTHILE"/>
</dbReference>
<dbReference type="OrthoDB" id="9810365at2"/>
<evidence type="ECO:0000256" key="2">
    <source>
        <dbReference type="ARBA" id="ARBA00004496"/>
    </source>
</evidence>
<dbReference type="Gene3D" id="3.90.740.10">
    <property type="entry name" value="Valyl/Leucyl/Isoleucyl-tRNA synthetase, editing domain"/>
    <property type="match status" value="1"/>
</dbReference>
<keyword evidence="6 15" id="KW-0436">Ligase</keyword>
<feature type="short sequence motif" description="'HIGH' region" evidence="15">
    <location>
        <begin position="53"/>
        <end position="63"/>
    </location>
</feature>
<dbReference type="PANTHER" id="PTHR42780">
    <property type="entry name" value="SOLEUCYL-TRNA SYNTHETASE"/>
    <property type="match status" value="1"/>
</dbReference>
<feature type="binding site" evidence="15">
    <location>
        <position position="606"/>
    </location>
    <ligand>
        <name>ATP</name>
        <dbReference type="ChEBI" id="CHEBI:30616"/>
    </ligand>
</feature>
<reference evidence="19" key="1">
    <citation type="submission" date="2016-10" db="EMBL/GenBank/DDBJ databases">
        <title>High microdiversification within the ubiquitous acI lineage of Actinobacteria.</title>
        <authorList>
            <person name="Neuenschwander S.M."/>
            <person name="Salcher M."/>
            <person name="Ghai R."/>
            <person name="Pernthaler J."/>
        </authorList>
    </citation>
    <scope>NUCLEOTIDE SEQUENCE [LARGE SCALE GENOMIC DNA]</scope>
</reference>
<dbReference type="GO" id="GO:0000049">
    <property type="term" value="F:tRNA binding"/>
    <property type="evidence" value="ECO:0007669"/>
    <property type="project" value="InterPro"/>
</dbReference>
<keyword evidence="12 15" id="KW-0030">Aminoacyl-tRNA synthetase</keyword>
<protein>
    <recommendedName>
        <fullName evidence="15">Isoleucine--tRNA ligase</fullName>
        <ecNumber evidence="15">6.1.1.5</ecNumber>
    </recommendedName>
    <alternativeName>
        <fullName evidence="15">Isoleucyl-tRNA synthetase</fullName>
        <shortName evidence="15">IleRS</shortName>
    </alternativeName>
</protein>
<keyword evidence="10 15" id="KW-0067">ATP-binding</keyword>
<dbReference type="GO" id="GO:0005737">
    <property type="term" value="C:cytoplasm"/>
    <property type="evidence" value="ECO:0007669"/>
    <property type="project" value="UniProtKB-SubCell"/>
</dbReference>
<name>A0A249JY54_9ACTN</name>
<evidence type="ECO:0000256" key="7">
    <source>
        <dbReference type="ARBA" id="ARBA00022723"/>
    </source>
</evidence>
<evidence type="ECO:0000256" key="9">
    <source>
        <dbReference type="ARBA" id="ARBA00022833"/>
    </source>
</evidence>
<evidence type="ECO:0000313" key="19">
    <source>
        <dbReference type="Proteomes" id="UP000217153"/>
    </source>
</evidence>
<dbReference type="GO" id="GO:0004822">
    <property type="term" value="F:isoleucine-tRNA ligase activity"/>
    <property type="evidence" value="ECO:0007669"/>
    <property type="project" value="UniProtKB-UniRule"/>
</dbReference>
<dbReference type="InterPro" id="IPR033709">
    <property type="entry name" value="Anticodon_Ile_ABEc"/>
</dbReference>
<dbReference type="GO" id="GO:0006428">
    <property type="term" value="P:isoleucyl-tRNA aminoacylation"/>
    <property type="evidence" value="ECO:0007669"/>
    <property type="project" value="UniProtKB-UniRule"/>
</dbReference>
<keyword evidence="5 15" id="KW-0963">Cytoplasm</keyword>
<dbReference type="KEGG" id="abam:B1s21122_03770"/>
<dbReference type="HAMAP" id="MF_02003">
    <property type="entry name" value="Ile_tRNA_synth_type2"/>
    <property type="match status" value="1"/>
</dbReference>
<dbReference type="InterPro" id="IPR013155">
    <property type="entry name" value="M/V/L/I-tRNA-synth_anticd-bd"/>
</dbReference>
<evidence type="ECO:0000259" key="17">
    <source>
        <dbReference type="Pfam" id="PF08264"/>
    </source>
</evidence>
<keyword evidence="11 15" id="KW-0648">Protein biosynthesis</keyword>
<dbReference type="InterPro" id="IPR023586">
    <property type="entry name" value="Ile-tRNA-ligase_type2"/>
</dbReference>
<comment type="subunit">
    <text evidence="4 15">Monomer.</text>
</comment>
<dbReference type="Gene3D" id="1.10.730.10">
    <property type="entry name" value="Isoleucyl-tRNA Synthetase, Domain 1"/>
    <property type="match status" value="1"/>
</dbReference>